<evidence type="ECO:0000256" key="12">
    <source>
        <dbReference type="ARBA" id="ARBA00023172"/>
    </source>
</evidence>
<gene>
    <name evidence="18" type="ORF">PTTG_02732</name>
</gene>
<keyword evidence="11 15" id="KW-0862">Zinc</keyword>
<keyword evidence="14 15" id="KW-0539">Nucleus</keyword>
<dbReference type="EC" id="2.3.2.27" evidence="4 15"/>
<evidence type="ECO:0000256" key="15">
    <source>
        <dbReference type="RuleBase" id="RU368018"/>
    </source>
</evidence>
<evidence type="ECO:0000256" key="9">
    <source>
        <dbReference type="ARBA" id="ARBA00022771"/>
    </source>
</evidence>
<dbReference type="Gene3D" id="1.10.10.10">
    <property type="entry name" value="Winged helix-like DNA-binding domain superfamily/Winged helix DNA-binding domain"/>
    <property type="match status" value="1"/>
</dbReference>
<evidence type="ECO:0000256" key="6">
    <source>
        <dbReference type="ARBA" id="ARBA00022679"/>
    </source>
</evidence>
<keyword evidence="10 15" id="KW-0833">Ubl conjugation pathway</keyword>
<feature type="compositionally biased region" description="Acidic residues" evidence="16">
    <location>
        <begin position="303"/>
        <end position="312"/>
    </location>
</feature>
<dbReference type="Pfam" id="PF07574">
    <property type="entry name" value="SMC_Nse1"/>
    <property type="match status" value="1"/>
</dbReference>
<dbReference type="Pfam" id="PF08746">
    <property type="entry name" value="zf-RING-like"/>
    <property type="match status" value="1"/>
</dbReference>
<keyword evidence="13 15" id="KW-0234">DNA repair</keyword>
<evidence type="ECO:0000313" key="19">
    <source>
        <dbReference type="EnsemblFungi" id="PTTG_02732-t43_1-p1"/>
    </source>
</evidence>
<evidence type="ECO:0000256" key="14">
    <source>
        <dbReference type="ARBA" id="ARBA00023242"/>
    </source>
</evidence>
<dbReference type="Proteomes" id="UP000005240">
    <property type="component" value="Unassembled WGS sequence"/>
</dbReference>
<dbReference type="Gene3D" id="3.30.40.10">
    <property type="entry name" value="Zinc/RING finger domain, C3HC4 (zinc finger)"/>
    <property type="match status" value="1"/>
</dbReference>
<proteinExistence type="inferred from homology"/>
<comment type="function">
    <text evidence="15">Acts in a DNA repair pathway for removal of UV-induced DNA damage that is distinct from classical nucleotide excision repair and in repair of ionizing radiation damage. Functions in homologous recombination repair of DNA double strand breaks and in recovery of stalled replication forks.</text>
</comment>
<dbReference type="GO" id="GO:0005634">
    <property type="term" value="C:nucleus"/>
    <property type="evidence" value="ECO:0007669"/>
    <property type="project" value="UniProtKB-SubCell"/>
</dbReference>
<organism evidence="18">
    <name type="scientific">Puccinia triticina (isolate 1-1 / race 1 (BBBD))</name>
    <name type="common">Brown leaf rust fungus</name>
    <dbReference type="NCBI Taxonomy" id="630390"/>
    <lineage>
        <taxon>Eukaryota</taxon>
        <taxon>Fungi</taxon>
        <taxon>Dikarya</taxon>
        <taxon>Basidiomycota</taxon>
        <taxon>Pucciniomycotina</taxon>
        <taxon>Pucciniomycetes</taxon>
        <taxon>Pucciniales</taxon>
        <taxon>Pucciniaceae</taxon>
        <taxon>Puccinia</taxon>
    </lineage>
</organism>
<dbReference type="GO" id="GO:0030915">
    <property type="term" value="C:Smc5-Smc6 complex"/>
    <property type="evidence" value="ECO:0007669"/>
    <property type="project" value="UniProtKB-UniRule"/>
</dbReference>
<keyword evidence="9 15" id="KW-0863">Zinc-finger</keyword>
<keyword evidence="6 15" id="KW-0808">Transferase</keyword>
<dbReference type="OrthoDB" id="185455at2759"/>
<dbReference type="EMBL" id="ADAS02000057">
    <property type="protein sequence ID" value="OAV92900.1"/>
    <property type="molecule type" value="Genomic_DNA"/>
</dbReference>
<evidence type="ECO:0000256" key="10">
    <source>
        <dbReference type="ARBA" id="ARBA00022786"/>
    </source>
</evidence>
<dbReference type="PANTHER" id="PTHR20973">
    <property type="entry name" value="NON-SMC ELEMENT 1-RELATED"/>
    <property type="match status" value="1"/>
</dbReference>
<dbReference type="InterPro" id="IPR014857">
    <property type="entry name" value="Nse1_RING_C4HC3-type"/>
</dbReference>
<reference evidence="19" key="4">
    <citation type="submission" date="2025-05" db="UniProtKB">
        <authorList>
            <consortium name="EnsemblFungi"/>
        </authorList>
    </citation>
    <scope>IDENTIFICATION</scope>
    <source>
        <strain evidence="19">isolate 1-1 / race 1 (BBBD)</strain>
    </source>
</reference>
<feature type="domain" description="Non-structural maintenance of chromosomes element 1 RING C4HC3-type" evidence="17">
    <location>
        <begin position="208"/>
        <end position="248"/>
    </location>
</feature>
<evidence type="ECO:0000256" key="1">
    <source>
        <dbReference type="ARBA" id="ARBA00000900"/>
    </source>
</evidence>
<keyword evidence="12 15" id="KW-0233">DNA recombination</keyword>
<comment type="subunit">
    <text evidence="15">Component of the Smc5-Smc6 complex.</text>
</comment>
<dbReference type="FunFam" id="1.10.10.10:FF:000270">
    <property type="entry name" value="Non-structural maintenance of chromosomes element 1 homolog"/>
    <property type="match status" value="1"/>
</dbReference>
<reference evidence="19 20" key="3">
    <citation type="journal article" date="2017" name="G3 (Bethesda)">
        <title>Comparative analysis highlights variable genome content of wheat rusts and divergence of the mating loci.</title>
        <authorList>
            <person name="Cuomo C.A."/>
            <person name="Bakkeren G."/>
            <person name="Khalil H.B."/>
            <person name="Panwar V."/>
            <person name="Joly D."/>
            <person name="Linning R."/>
            <person name="Sakthikumar S."/>
            <person name="Song X."/>
            <person name="Adiconis X."/>
            <person name="Fan L."/>
            <person name="Goldberg J.M."/>
            <person name="Levin J.Z."/>
            <person name="Young S."/>
            <person name="Zeng Q."/>
            <person name="Anikster Y."/>
            <person name="Bruce M."/>
            <person name="Wang M."/>
            <person name="Yin C."/>
            <person name="McCallum B."/>
            <person name="Szabo L.J."/>
            <person name="Hulbert S."/>
            <person name="Chen X."/>
            <person name="Fellers J.P."/>
        </authorList>
    </citation>
    <scope>NUCLEOTIDE SEQUENCE</scope>
    <source>
        <strain evidence="20">Isolate 1-1 / race 1 (BBBD)</strain>
        <strain evidence="19">isolate 1-1 / race 1 (BBBD)</strain>
    </source>
</reference>
<dbReference type="InterPro" id="IPR011513">
    <property type="entry name" value="Nse1"/>
</dbReference>
<dbReference type="STRING" id="630390.A0A180GJS0"/>
<dbReference type="GO" id="GO:0008270">
    <property type="term" value="F:zinc ion binding"/>
    <property type="evidence" value="ECO:0007669"/>
    <property type="project" value="UniProtKB-KW"/>
</dbReference>
<dbReference type="InterPro" id="IPR036388">
    <property type="entry name" value="WH-like_DNA-bd_sf"/>
</dbReference>
<comment type="catalytic activity">
    <reaction evidence="1 15">
        <text>S-ubiquitinyl-[E2 ubiquitin-conjugating enzyme]-L-cysteine + [acceptor protein]-L-lysine = [E2 ubiquitin-conjugating enzyme]-L-cysteine + N(6)-ubiquitinyl-[acceptor protein]-L-lysine.</text>
        <dbReference type="EC" id="2.3.2.27"/>
    </reaction>
</comment>
<comment type="subcellular location">
    <subcellularLocation>
        <location evidence="2 15">Nucleus</location>
    </subcellularLocation>
</comment>
<evidence type="ECO:0000256" key="13">
    <source>
        <dbReference type="ARBA" id="ARBA00023204"/>
    </source>
</evidence>
<keyword evidence="20" id="KW-1185">Reference proteome</keyword>
<dbReference type="AlphaFoldDB" id="A0A180GJS0"/>
<dbReference type="VEuPathDB" id="FungiDB:PTTG_02732"/>
<accession>A0A180GJS0</accession>
<evidence type="ECO:0000256" key="5">
    <source>
        <dbReference type="ARBA" id="ARBA00019422"/>
    </source>
</evidence>
<evidence type="ECO:0000256" key="4">
    <source>
        <dbReference type="ARBA" id="ARBA00012483"/>
    </source>
</evidence>
<dbReference type="InterPro" id="IPR013083">
    <property type="entry name" value="Znf_RING/FYVE/PHD"/>
</dbReference>
<keyword evidence="7 15" id="KW-0479">Metal-binding</keyword>
<evidence type="ECO:0000256" key="3">
    <source>
        <dbReference type="ARBA" id="ARBA00010258"/>
    </source>
</evidence>
<reference evidence="18" key="1">
    <citation type="submission" date="2009-11" db="EMBL/GenBank/DDBJ databases">
        <authorList>
            <consortium name="The Broad Institute Genome Sequencing Platform"/>
            <person name="Ward D."/>
            <person name="Feldgarden M."/>
            <person name="Earl A."/>
            <person name="Young S.K."/>
            <person name="Zeng Q."/>
            <person name="Koehrsen M."/>
            <person name="Alvarado L."/>
            <person name="Berlin A."/>
            <person name="Bochicchio J."/>
            <person name="Borenstein D."/>
            <person name="Chapman S.B."/>
            <person name="Chen Z."/>
            <person name="Engels R."/>
            <person name="Freedman E."/>
            <person name="Gellesch M."/>
            <person name="Goldberg J."/>
            <person name="Griggs A."/>
            <person name="Gujja S."/>
            <person name="Heilman E."/>
            <person name="Heiman D."/>
            <person name="Hepburn T."/>
            <person name="Howarth C."/>
            <person name="Jen D."/>
            <person name="Larson L."/>
            <person name="Lewis B."/>
            <person name="Mehta T."/>
            <person name="Park D."/>
            <person name="Pearson M."/>
            <person name="Roberts A."/>
            <person name="Saif S."/>
            <person name="Shea T."/>
            <person name="Shenoy N."/>
            <person name="Sisk P."/>
            <person name="Stolte C."/>
            <person name="Sykes S."/>
            <person name="Thomson T."/>
            <person name="Walk T."/>
            <person name="White J."/>
            <person name="Yandava C."/>
            <person name="Izard J."/>
            <person name="Baranova O.V."/>
            <person name="Blanton J.M."/>
            <person name="Tanner A.C."/>
            <person name="Dewhirst F.E."/>
            <person name="Haas B."/>
            <person name="Nusbaum C."/>
            <person name="Birren B."/>
        </authorList>
    </citation>
    <scope>NUCLEOTIDE SEQUENCE [LARGE SCALE GENOMIC DNA]</scope>
    <source>
        <strain evidence="18">1-1 BBBD Race 1</strain>
    </source>
</reference>
<reference evidence="18" key="2">
    <citation type="submission" date="2016-05" db="EMBL/GenBank/DDBJ databases">
        <title>Comparative analysis highlights variable genome content of wheat rusts and divergence of the mating loci.</title>
        <authorList>
            <person name="Cuomo C.A."/>
            <person name="Bakkeren G."/>
            <person name="Szabo L."/>
            <person name="Khalil H."/>
            <person name="Joly D."/>
            <person name="Goldberg J."/>
            <person name="Young S."/>
            <person name="Zeng Q."/>
            <person name="Fellers J."/>
        </authorList>
    </citation>
    <scope>NUCLEOTIDE SEQUENCE [LARGE SCALE GENOMIC DNA]</scope>
    <source>
        <strain evidence="18">1-1 BBBD Race 1</strain>
    </source>
</reference>
<evidence type="ECO:0000256" key="8">
    <source>
        <dbReference type="ARBA" id="ARBA00022763"/>
    </source>
</evidence>
<keyword evidence="8 15" id="KW-0227">DNA damage</keyword>
<protein>
    <recommendedName>
        <fullName evidence="5 15">Non-structural maintenance of chromosomes element 1 homolog</fullName>
        <ecNumber evidence="4 15">2.3.2.27</ecNumber>
    </recommendedName>
</protein>
<sequence length="312" mass="35749">MSAEMTELHHLLIHAMLLRRVAPYEKWLEVWKKSAGILGTEVTDGAFISFYGEINERIERFGFRIDILSDEGLGPIDMDEIEQESSSTRRLKTKRWMAMVNTRSDGTAKFGTDFNPTEISLYKKMVDRIILSANYRYCISHHDCLRLTSTLKPVMKKSDAEKFLCVLVNRGWLSKSRTGCYSLSIRSKLELKSYIDENYNEEDRPPQCAACREIVMRGFKCPNSECPKAMHVMCIVNQTKQAHVCPSCKSPFNYNTMIGEDAPKGASRATVDEGDAENTSTQITIERNERRRSKRSRLQSTQELDEEDEDDG</sequence>
<name>A0A180GJS0_PUCT1</name>
<dbReference type="SUPFAM" id="SSF57850">
    <property type="entry name" value="RING/U-box"/>
    <property type="match status" value="1"/>
</dbReference>
<dbReference type="GO" id="GO:0000724">
    <property type="term" value="P:double-strand break repair via homologous recombination"/>
    <property type="evidence" value="ECO:0007669"/>
    <property type="project" value="TreeGrafter"/>
</dbReference>
<evidence type="ECO:0000256" key="7">
    <source>
        <dbReference type="ARBA" id="ARBA00022723"/>
    </source>
</evidence>
<evidence type="ECO:0000256" key="16">
    <source>
        <dbReference type="SAM" id="MobiDB-lite"/>
    </source>
</evidence>
<evidence type="ECO:0000256" key="2">
    <source>
        <dbReference type="ARBA" id="ARBA00004123"/>
    </source>
</evidence>
<dbReference type="EnsemblFungi" id="PTTG_02732-t43_1">
    <property type="protein sequence ID" value="PTTG_02732-t43_1-p1"/>
    <property type="gene ID" value="PTTG_02732"/>
</dbReference>
<evidence type="ECO:0000313" key="20">
    <source>
        <dbReference type="Proteomes" id="UP000005240"/>
    </source>
</evidence>
<evidence type="ECO:0000256" key="11">
    <source>
        <dbReference type="ARBA" id="ARBA00022833"/>
    </source>
</evidence>
<dbReference type="PANTHER" id="PTHR20973:SF0">
    <property type="entry name" value="NON-STRUCTURAL MAINTENANCE OF CHROMOSOMES ELEMENT 1 HOMOLOG"/>
    <property type="match status" value="1"/>
</dbReference>
<dbReference type="GO" id="GO:0061630">
    <property type="term" value="F:ubiquitin protein ligase activity"/>
    <property type="evidence" value="ECO:0007669"/>
    <property type="project" value="UniProtKB-EC"/>
</dbReference>
<feature type="region of interest" description="Disordered" evidence="16">
    <location>
        <begin position="264"/>
        <end position="312"/>
    </location>
</feature>
<evidence type="ECO:0000259" key="17">
    <source>
        <dbReference type="Pfam" id="PF08746"/>
    </source>
</evidence>
<comment type="similarity">
    <text evidence="3 15">Belongs to the NSE1 family.</text>
</comment>
<evidence type="ECO:0000313" key="18">
    <source>
        <dbReference type="EMBL" id="OAV92900.1"/>
    </source>
</evidence>